<evidence type="ECO:0000256" key="7">
    <source>
        <dbReference type="SAM" id="Phobius"/>
    </source>
</evidence>
<dbReference type="GO" id="GO:0007219">
    <property type="term" value="P:Notch signaling pathway"/>
    <property type="evidence" value="ECO:0007669"/>
    <property type="project" value="UniProtKB-KW"/>
</dbReference>
<keyword evidence="6 7" id="KW-0472">Membrane</keyword>
<reference evidence="8 10" key="1">
    <citation type="journal article" date="2008" name="Science">
        <title>The Physcomitrella genome reveals evolutionary insights into the conquest of land by plants.</title>
        <authorList>
            <person name="Rensing S."/>
            <person name="Lang D."/>
            <person name="Zimmer A."/>
            <person name="Terry A."/>
            <person name="Salamov A."/>
            <person name="Shapiro H."/>
            <person name="Nishiyama T."/>
            <person name="Perroud P.-F."/>
            <person name="Lindquist E."/>
            <person name="Kamisugi Y."/>
            <person name="Tanahashi T."/>
            <person name="Sakakibara K."/>
            <person name="Fujita T."/>
            <person name="Oishi K."/>
            <person name="Shin-I T."/>
            <person name="Kuroki Y."/>
            <person name="Toyoda A."/>
            <person name="Suzuki Y."/>
            <person name="Hashimoto A."/>
            <person name="Yamaguchi K."/>
            <person name="Sugano A."/>
            <person name="Kohara Y."/>
            <person name="Fujiyama A."/>
            <person name="Anterola A."/>
            <person name="Aoki S."/>
            <person name="Ashton N."/>
            <person name="Barbazuk W.B."/>
            <person name="Barker E."/>
            <person name="Bennetzen J."/>
            <person name="Bezanilla M."/>
            <person name="Blankenship R."/>
            <person name="Cho S.H."/>
            <person name="Dutcher S."/>
            <person name="Estelle M."/>
            <person name="Fawcett J.A."/>
            <person name="Gundlach H."/>
            <person name="Hanada K."/>
            <person name="Heyl A."/>
            <person name="Hicks K.A."/>
            <person name="Hugh J."/>
            <person name="Lohr M."/>
            <person name="Mayer K."/>
            <person name="Melkozernov A."/>
            <person name="Murata T."/>
            <person name="Nelson D."/>
            <person name="Pils B."/>
            <person name="Prigge M."/>
            <person name="Reiss B."/>
            <person name="Renner T."/>
            <person name="Rombauts S."/>
            <person name="Rushton P."/>
            <person name="Sanderfoot A."/>
            <person name="Schween G."/>
            <person name="Shiu S.-H."/>
            <person name="Stueber K."/>
            <person name="Theodoulou F.L."/>
            <person name="Tu H."/>
            <person name="Van de Peer Y."/>
            <person name="Verrier P.J."/>
            <person name="Waters E."/>
            <person name="Wood A."/>
            <person name="Yang L."/>
            <person name="Cove D."/>
            <person name="Cuming A."/>
            <person name="Hasebe M."/>
            <person name="Lucas S."/>
            <person name="Mishler D.B."/>
            <person name="Reski R."/>
            <person name="Grigoriev I."/>
            <person name="Quatrano R.S."/>
            <person name="Boore J.L."/>
        </authorList>
    </citation>
    <scope>NUCLEOTIDE SEQUENCE [LARGE SCALE GENOMIC DNA]</scope>
    <source>
        <strain evidence="9 10">cv. Gransden 2004</strain>
    </source>
</reference>
<evidence type="ECO:0000256" key="5">
    <source>
        <dbReference type="ARBA" id="ARBA00022989"/>
    </source>
</evidence>
<keyword evidence="5 7" id="KW-1133">Transmembrane helix</keyword>
<sequence>MAEVEVNRRDMEAGESPALTSAALGLHYWPTIDGPLGVYHEEAVNLAKSFYYVGFLCLPWLWFINCLYFLPVLRNSRSDPLIRPYVVKSGIGFLVCGSLLLSWALTFAYGGEGLLGPSWKHLAVYDIANKYQQIFT</sequence>
<evidence type="ECO:0000256" key="3">
    <source>
        <dbReference type="ARBA" id="ARBA00022692"/>
    </source>
</evidence>
<dbReference type="Gramene" id="Pp3c15_3010V3.3">
    <property type="protein sequence ID" value="Pp3c15_3010V3.3"/>
    <property type="gene ID" value="Pp3c15_3010"/>
</dbReference>
<proteinExistence type="inferred from homology"/>
<accession>A0A2K1JBN4</accession>
<evidence type="ECO:0000256" key="6">
    <source>
        <dbReference type="ARBA" id="ARBA00023136"/>
    </source>
</evidence>
<evidence type="ECO:0000256" key="4">
    <source>
        <dbReference type="ARBA" id="ARBA00022976"/>
    </source>
</evidence>
<organism evidence="8">
    <name type="scientific">Physcomitrium patens</name>
    <name type="common">Spreading-leaved earth moss</name>
    <name type="synonym">Physcomitrella patens</name>
    <dbReference type="NCBI Taxonomy" id="3218"/>
    <lineage>
        <taxon>Eukaryota</taxon>
        <taxon>Viridiplantae</taxon>
        <taxon>Streptophyta</taxon>
        <taxon>Embryophyta</taxon>
        <taxon>Bryophyta</taxon>
        <taxon>Bryophytina</taxon>
        <taxon>Bryopsida</taxon>
        <taxon>Funariidae</taxon>
        <taxon>Funariales</taxon>
        <taxon>Funariaceae</taxon>
        <taxon>Physcomitrium</taxon>
    </lineage>
</organism>
<dbReference type="EnsemblPlants" id="Pp3c15_3010V3.3">
    <property type="protein sequence ID" value="Pp3c15_3010V3.3"/>
    <property type="gene ID" value="Pp3c15_3010"/>
</dbReference>
<dbReference type="EnsemblPlants" id="Pp3c15_3010V3.1">
    <property type="protein sequence ID" value="Pp3c15_3010V3.1"/>
    <property type="gene ID" value="Pp3c15_3010"/>
</dbReference>
<dbReference type="Gramene" id="Pp3c15_3010V3.4">
    <property type="protein sequence ID" value="Pp3c15_3010V3.4"/>
    <property type="gene ID" value="Pp3c15_3010"/>
</dbReference>
<dbReference type="AlphaFoldDB" id="A0A2K1JBN4"/>
<dbReference type="STRING" id="3218.A0A2K1JBN4"/>
<comment type="similarity">
    <text evidence="2">Belongs to the PEN-2 family.</text>
</comment>
<dbReference type="OMA" id="QVWPTID"/>
<dbReference type="EnsemblPlants" id="Pp3c15_3010V3.4">
    <property type="protein sequence ID" value="Pp3c15_3010V3.4"/>
    <property type="gene ID" value="Pp3c15_3010"/>
</dbReference>
<dbReference type="EMBL" id="ABEU02000015">
    <property type="protein sequence ID" value="PNR38952.1"/>
    <property type="molecule type" value="Genomic_DNA"/>
</dbReference>
<evidence type="ECO:0000256" key="2">
    <source>
        <dbReference type="ARBA" id="ARBA00009607"/>
    </source>
</evidence>
<dbReference type="FunCoup" id="A0A2K1JBN4">
    <property type="interactions" value="322"/>
</dbReference>
<evidence type="ECO:0008006" key="11">
    <source>
        <dbReference type="Google" id="ProtNLM"/>
    </source>
</evidence>
<dbReference type="PANTHER" id="PTHR16318">
    <property type="entry name" value="GAMMA-SECRETASE SUBUNIT PEN-2"/>
    <property type="match status" value="1"/>
</dbReference>
<dbReference type="RefSeq" id="XP_024396234.1">
    <property type="nucleotide sequence ID" value="XM_024540466.2"/>
</dbReference>
<dbReference type="Gramene" id="Pp3c15_3010V3.2">
    <property type="protein sequence ID" value="Pp3c15_3010V3.2"/>
    <property type="gene ID" value="Pp3c15_3010"/>
</dbReference>
<dbReference type="PANTHER" id="PTHR16318:SF0">
    <property type="entry name" value="GAMMA-SECRETASE SUBUNIT PEN-2"/>
    <property type="match status" value="1"/>
</dbReference>
<dbReference type="GO" id="GO:0070765">
    <property type="term" value="C:gamma-secretase complex"/>
    <property type="evidence" value="ECO:0000318"/>
    <property type="project" value="GO_Central"/>
</dbReference>
<dbReference type="Gramene" id="Pp3c15_3010V3.1">
    <property type="protein sequence ID" value="Pp3c15_3010V3.1"/>
    <property type="gene ID" value="Pp3c15_3010"/>
</dbReference>
<evidence type="ECO:0000313" key="10">
    <source>
        <dbReference type="Proteomes" id="UP000006727"/>
    </source>
</evidence>
<dbReference type="EnsemblPlants" id="Pp3c15_3010V3.2">
    <property type="protein sequence ID" value="Pp3c15_3010V3.2"/>
    <property type="gene ID" value="Pp3c15_3010"/>
</dbReference>
<gene>
    <name evidence="9" type="primary">LOC112292206</name>
    <name evidence="8" type="ORF">PHYPA_019230</name>
</gene>
<evidence type="ECO:0000256" key="1">
    <source>
        <dbReference type="ARBA" id="ARBA00004141"/>
    </source>
</evidence>
<dbReference type="KEGG" id="ppp:112292206"/>
<dbReference type="Proteomes" id="UP000006727">
    <property type="component" value="Chromosome 15"/>
</dbReference>
<keyword evidence="10" id="KW-1185">Reference proteome</keyword>
<comment type="subcellular location">
    <subcellularLocation>
        <location evidence="1">Membrane</location>
        <topology evidence="1">Multi-pass membrane protein</topology>
    </subcellularLocation>
</comment>
<reference evidence="8 10" key="2">
    <citation type="journal article" date="2018" name="Plant J.">
        <title>The Physcomitrella patens chromosome-scale assembly reveals moss genome structure and evolution.</title>
        <authorList>
            <person name="Lang D."/>
            <person name="Ullrich K.K."/>
            <person name="Murat F."/>
            <person name="Fuchs J."/>
            <person name="Jenkins J."/>
            <person name="Haas F.B."/>
            <person name="Piednoel M."/>
            <person name="Gundlach H."/>
            <person name="Van Bel M."/>
            <person name="Meyberg R."/>
            <person name="Vives C."/>
            <person name="Morata J."/>
            <person name="Symeonidi A."/>
            <person name="Hiss M."/>
            <person name="Muchero W."/>
            <person name="Kamisugi Y."/>
            <person name="Saleh O."/>
            <person name="Blanc G."/>
            <person name="Decker E.L."/>
            <person name="van Gessel N."/>
            <person name="Grimwood J."/>
            <person name="Hayes R.D."/>
            <person name="Graham S.W."/>
            <person name="Gunter L.E."/>
            <person name="McDaniel S.F."/>
            <person name="Hoernstein S.N.W."/>
            <person name="Larsson A."/>
            <person name="Li F.W."/>
            <person name="Perroud P.F."/>
            <person name="Phillips J."/>
            <person name="Ranjan P."/>
            <person name="Rokshar D.S."/>
            <person name="Rothfels C.J."/>
            <person name="Schneider L."/>
            <person name="Shu S."/>
            <person name="Stevenson D.W."/>
            <person name="Thummler F."/>
            <person name="Tillich M."/>
            <person name="Villarreal Aguilar J.C."/>
            <person name="Widiez T."/>
            <person name="Wong G.K."/>
            <person name="Wymore A."/>
            <person name="Zhang Y."/>
            <person name="Zimmer A.D."/>
            <person name="Quatrano R.S."/>
            <person name="Mayer K.F.X."/>
            <person name="Goodstein D."/>
            <person name="Casacuberta J.M."/>
            <person name="Vandepoele K."/>
            <person name="Reski R."/>
            <person name="Cuming A.C."/>
            <person name="Tuskan G.A."/>
            <person name="Maumus F."/>
            <person name="Salse J."/>
            <person name="Schmutz J."/>
            <person name="Rensing S.A."/>
        </authorList>
    </citation>
    <scope>NUCLEOTIDE SEQUENCE [LARGE SCALE GENOMIC DNA]</scope>
    <source>
        <strain evidence="9 10">cv. Gransden 2004</strain>
    </source>
</reference>
<keyword evidence="4" id="KW-0914">Notch signaling pathway</keyword>
<dbReference type="OrthoDB" id="524898at2759"/>
<evidence type="ECO:0000313" key="8">
    <source>
        <dbReference type="EMBL" id="PNR38952.1"/>
    </source>
</evidence>
<dbReference type="InterPro" id="IPR019379">
    <property type="entry name" value="Gamma_Secretase_Asp_P_PEN2"/>
</dbReference>
<dbReference type="GeneID" id="112292206"/>
<name>A0A2K1JBN4_PHYPA</name>
<feature type="transmembrane region" description="Helical" evidence="7">
    <location>
        <begin position="85"/>
        <end position="109"/>
    </location>
</feature>
<keyword evidence="3 7" id="KW-0812">Transmembrane</keyword>
<feature type="transmembrane region" description="Helical" evidence="7">
    <location>
        <begin position="50"/>
        <end position="73"/>
    </location>
</feature>
<reference evidence="9" key="3">
    <citation type="submission" date="2020-12" db="UniProtKB">
        <authorList>
            <consortium name="EnsemblPlants"/>
        </authorList>
    </citation>
    <scope>IDENTIFICATION</scope>
</reference>
<dbReference type="Pfam" id="PF10251">
    <property type="entry name" value="PEN-2"/>
    <property type="match status" value="1"/>
</dbReference>
<protein>
    <recommendedName>
        <fullName evidence="11">Gamma-secretase subunit PEN-2</fullName>
    </recommendedName>
</protein>
<dbReference type="PaxDb" id="3218-PP1S124_125V6.1"/>
<evidence type="ECO:0000313" key="9">
    <source>
        <dbReference type="EnsemblPlants" id="Pp3c15_3010V3.1"/>
    </source>
</evidence>